<evidence type="ECO:0000313" key="1">
    <source>
        <dbReference type="EMBL" id="KKK56961.1"/>
    </source>
</evidence>
<comment type="caution">
    <text evidence="1">The sequence shown here is derived from an EMBL/GenBank/DDBJ whole genome shotgun (WGS) entry which is preliminary data.</text>
</comment>
<name>A0A0F8ZA73_9ZZZZ</name>
<reference evidence="1" key="1">
    <citation type="journal article" date="2015" name="Nature">
        <title>Complex archaea that bridge the gap between prokaryotes and eukaryotes.</title>
        <authorList>
            <person name="Spang A."/>
            <person name="Saw J.H."/>
            <person name="Jorgensen S.L."/>
            <person name="Zaremba-Niedzwiedzka K."/>
            <person name="Martijn J."/>
            <person name="Lind A.E."/>
            <person name="van Eijk R."/>
            <person name="Schleper C."/>
            <person name="Guy L."/>
            <person name="Ettema T.J."/>
        </authorList>
    </citation>
    <scope>NUCLEOTIDE SEQUENCE</scope>
</reference>
<sequence>MNRPRHAPDIEAMMNHAPITVLAVVGRFELLADCYVPSCGEPGRYGSKTQPECHRHHWGKRRASVAEDLYYDPRYTDIRKRDGDDAAALWVDDRMAARGWPDRFTMDELLRVAEWTAPKK</sequence>
<protein>
    <submittedName>
        <fullName evidence="1">Uncharacterized protein</fullName>
    </submittedName>
</protein>
<dbReference type="AlphaFoldDB" id="A0A0F8ZA73"/>
<gene>
    <name evidence="1" type="ORF">LCGC14_3059290</name>
</gene>
<accession>A0A0F8ZA73</accession>
<organism evidence="1">
    <name type="scientific">marine sediment metagenome</name>
    <dbReference type="NCBI Taxonomy" id="412755"/>
    <lineage>
        <taxon>unclassified sequences</taxon>
        <taxon>metagenomes</taxon>
        <taxon>ecological metagenomes</taxon>
    </lineage>
</organism>
<proteinExistence type="predicted"/>
<dbReference type="EMBL" id="LAZR01064729">
    <property type="protein sequence ID" value="KKK56961.1"/>
    <property type="molecule type" value="Genomic_DNA"/>
</dbReference>